<organism evidence="2">
    <name type="scientific">Densovirus SC1065</name>
    <dbReference type="NCBI Taxonomy" id="1169624"/>
    <lineage>
        <taxon>Viruses</taxon>
        <taxon>Monodnaviria</taxon>
        <taxon>Shotokuvirae</taxon>
        <taxon>Cossaviricota</taxon>
        <taxon>Quintoviricetes</taxon>
        <taxon>Piccovirales</taxon>
        <taxon>Parvoviridae</taxon>
        <taxon>Densovirinae</taxon>
    </lineage>
</organism>
<sequence length="288" mass="31846">SPGLQSLLDNYNWDEPFSNMDNMDVETMEAVANPSEGATGVSGKSGSGKGTGRSASGPATIVTIPRNIKSPFVTHRFHKNWIFFSYGFIHKVIPTDDKKASNYITPLMLIPVDLLGLYLDPTEFTLLRGKSVVTEVRARVKPLGCRVNFQTSASTTTWATSEFVAIGQRAIGLNLTVPGRNRIYTPNTNKPMEIETQGPLDNDTLLKKLYGKDSWDGAISLVPRHLNMYYTPITATNNNDNSIFTHSNGPPKIDNFVDRFLINTCIGSDIVNYSYKPKLGIITDTRSY</sequence>
<dbReference type="SUPFAM" id="SSF88645">
    <property type="entry name" value="ssDNA viruses"/>
    <property type="match status" value="1"/>
</dbReference>
<dbReference type="EMBL" id="JN857340">
    <property type="protein sequence ID" value="AFH02754.1"/>
    <property type="molecule type" value="Genomic_DNA"/>
</dbReference>
<protein>
    <submittedName>
        <fullName evidence="2">VP1</fullName>
    </submittedName>
</protein>
<dbReference type="InterPro" id="IPR003433">
    <property type="entry name" value="Capsid_VP4_densovirus"/>
</dbReference>
<accession>H9XTL7</accession>
<dbReference type="GO" id="GO:0005198">
    <property type="term" value="F:structural molecule activity"/>
    <property type="evidence" value="ECO:0007669"/>
    <property type="project" value="InterPro"/>
</dbReference>
<name>H9XTL7_9VIRU</name>
<feature type="region of interest" description="Disordered" evidence="1">
    <location>
        <begin position="34"/>
        <end position="58"/>
    </location>
</feature>
<dbReference type="InterPro" id="IPR016184">
    <property type="entry name" value="Capsid/spike_ssDNA_virus"/>
</dbReference>
<evidence type="ECO:0000313" key="2">
    <source>
        <dbReference type="EMBL" id="AFH02754.1"/>
    </source>
</evidence>
<reference evidence="2" key="1">
    <citation type="journal article" date="2012" name="J. Virol.">
        <title>Metagenomic analysis of viruses from bat fecal samples reveals many novel viruses in insectivorous bats in china.</title>
        <authorList>
            <person name="Ge X."/>
            <person name="Li Y."/>
            <person name="Yang X."/>
            <person name="Zhang H."/>
            <person name="Zhou P."/>
            <person name="Zhang Y."/>
            <person name="Shi Z."/>
        </authorList>
    </citation>
    <scope>NUCLEOTIDE SEQUENCE</scope>
</reference>
<evidence type="ECO:0000256" key="1">
    <source>
        <dbReference type="SAM" id="MobiDB-lite"/>
    </source>
</evidence>
<dbReference type="Pfam" id="PF02336">
    <property type="entry name" value="Denso_VP4"/>
    <property type="match status" value="1"/>
</dbReference>
<proteinExistence type="predicted"/>
<feature type="non-terminal residue" evidence="2">
    <location>
        <position position="288"/>
    </location>
</feature>
<feature type="non-terminal residue" evidence="2">
    <location>
        <position position="1"/>
    </location>
</feature>